<keyword evidence="1" id="KW-0547">Nucleotide-binding</keyword>
<dbReference type="PANTHER" id="PTHR43384:SF4">
    <property type="entry name" value="CELLULOSE BIOSYNTHESIS PROTEIN BCSQ-RELATED"/>
    <property type="match status" value="1"/>
</dbReference>
<dbReference type="InterPro" id="IPR027417">
    <property type="entry name" value="P-loop_NTPase"/>
</dbReference>
<dbReference type="Gene3D" id="3.40.50.300">
    <property type="entry name" value="P-loop containing nucleotide triphosphate hydrolases"/>
    <property type="match status" value="1"/>
</dbReference>
<dbReference type="InterPro" id="IPR033875">
    <property type="entry name" value="FlhG"/>
</dbReference>
<dbReference type="RefSeq" id="WP_138789776.1">
    <property type="nucleotide sequence ID" value="NZ_JBHTGQ010000017.1"/>
</dbReference>
<dbReference type="Pfam" id="PF10609">
    <property type="entry name" value="ParA"/>
    <property type="match status" value="1"/>
</dbReference>
<dbReference type="PIRSF" id="PIRSF003092">
    <property type="entry name" value="MinD"/>
    <property type="match status" value="1"/>
</dbReference>
<dbReference type="Proteomes" id="UP001596528">
    <property type="component" value="Unassembled WGS sequence"/>
</dbReference>
<dbReference type="EMBL" id="JBHTGQ010000017">
    <property type="protein sequence ID" value="MFC7749760.1"/>
    <property type="molecule type" value="Genomic_DNA"/>
</dbReference>
<dbReference type="PANTHER" id="PTHR43384">
    <property type="entry name" value="SEPTUM SITE-DETERMINING PROTEIN MIND HOMOLOG, CHLOROPLASTIC-RELATED"/>
    <property type="match status" value="1"/>
</dbReference>
<dbReference type="SUPFAM" id="SSF52540">
    <property type="entry name" value="P-loop containing nucleoside triphosphate hydrolases"/>
    <property type="match status" value="1"/>
</dbReference>
<accession>A0ABW2V2W7</accession>
<evidence type="ECO:0000313" key="3">
    <source>
        <dbReference type="EMBL" id="MFC7749760.1"/>
    </source>
</evidence>
<sequence>MADQAQALRDIMDRYTGRSSSPKTRVVTITSGKGGVGKSNFSLNFALALEKRGLKVVLLDADFGLANIDVLMGSSAPYHLHHLITREKTVWEVMNRGANGLEYIAGGSGVYDLLRMNEEEISYFVSQIQQLNGYADYLLIDTGAGLSKETARLISSSDETIVVTTPEPTAIADAYALMKMVYVTERYRNFRLVVNRVTDDREGVQTADKLDRVASSFLGFSIPFLGSLPDDPEVGRAVKKQVPFTIDSPRSPASRSLFQLAGRYAAAPAGASGTAPAEAAGGLKSFLSRFISKAFFGAQSRRSDRD</sequence>
<keyword evidence="4" id="KW-1185">Reference proteome</keyword>
<dbReference type="InterPro" id="IPR033756">
    <property type="entry name" value="YlxH/NBP35"/>
</dbReference>
<organism evidence="3 4">
    <name type="scientific">Paenibacillus thermoaerophilus</name>
    <dbReference type="NCBI Taxonomy" id="1215385"/>
    <lineage>
        <taxon>Bacteria</taxon>
        <taxon>Bacillati</taxon>
        <taxon>Bacillota</taxon>
        <taxon>Bacilli</taxon>
        <taxon>Bacillales</taxon>
        <taxon>Paenibacillaceae</taxon>
        <taxon>Paenibacillus</taxon>
    </lineage>
</organism>
<comment type="caution">
    <text evidence="3">The sequence shown here is derived from an EMBL/GenBank/DDBJ whole genome shotgun (WGS) entry which is preliminary data.</text>
</comment>
<evidence type="ECO:0000313" key="4">
    <source>
        <dbReference type="Proteomes" id="UP001596528"/>
    </source>
</evidence>
<dbReference type="InterPro" id="IPR025501">
    <property type="entry name" value="MinD_FleN"/>
</dbReference>
<keyword evidence="2" id="KW-0067">ATP-binding</keyword>
<reference evidence="4" key="1">
    <citation type="journal article" date="2019" name="Int. J. Syst. Evol. Microbiol.">
        <title>The Global Catalogue of Microorganisms (GCM) 10K type strain sequencing project: providing services to taxonomists for standard genome sequencing and annotation.</title>
        <authorList>
            <consortium name="The Broad Institute Genomics Platform"/>
            <consortium name="The Broad Institute Genome Sequencing Center for Infectious Disease"/>
            <person name="Wu L."/>
            <person name="Ma J."/>
        </authorList>
    </citation>
    <scope>NUCLEOTIDE SEQUENCE [LARGE SCALE GENOMIC DNA]</scope>
    <source>
        <strain evidence="4">JCM 18657</strain>
    </source>
</reference>
<gene>
    <name evidence="3" type="ORF">ACFQWB_07395</name>
</gene>
<dbReference type="CDD" id="cd02038">
    <property type="entry name" value="FlhG-like"/>
    <property type="match status" value="1"/>
</dbReference>
<dbReference type="InterPro" id="IPR050625">
    <property type="entry name" value="ParA/MinD_ATPase"/>
</dbReference>
<proteinExistence type="predicted"/>
<evidence type="ECO:0000256" key="1">
    <source>
        <dbReference type="ARBA" id="ARBA00022741"/>
    </source>
</evidence>
<name>A0ABW2V2W7_9BACL</name>
<evidence type="ECO:0000256" key="2">
    <source>
        <dbReference type="ARBA" id="ARBA00022840"/>
    </source>
</evidence>
<protein>
    <submittedName>
        <fullName evidence="3">MinD/ParA family protein</fullName>
    </submittedName>
</protein>